<feature type="domain" description="Cation/H+ exchanger transmembrane" evidence="12">
    <location>
        <begin position="42"/>
        <end position="438"/>
    </location>
</feature>
<evidence type="ECO:0000313" key="13">
    <source>
        <dbReference type="EMBL" id="CAF0891947.1"/>
    </source>
</evidence>
<sequence>MSNEDLINFVLNSPPCNKSHSEDDENGHHAPYKLMFLFFILFIGCLFKTMFAPLRIPYTGLILLLGFIGGILFNTFSTDETFLRITTESPDLLVAIFLPTLVFELAYRIEYHAFMKSFYSILIISTIAYFVSIFCISLMNRYLFFFQHWTFLQCLILGIIVSATRPVTLMRQIDYGKTKRLNIFLEGEAMINNNLAIIMFTGMKSFVVNDELWDAMKFFKTISIALIGGIGLGGIAGFLQILGLPYFYDDPISEVTITIAVPYMLYWLCEQMNCSGVVAIAILGLLLSNYKTAISSEATIFMEKLWDMLTLIANTVIYLLTALTVAELIKPSVQISFEPNTIFLEIGLAAINYLFCYLIRFGILTVLTLSTKFCTVYHFSWKEGLLVTMGGFKGSICLLLSLAFASELKLVHRHQSASKFKYEILLHTTIVVFLSSCINSTYSFLLKILDFTSISPTKYLYMTQCVESLRSLVHDKMRWLKQNKYLANADWIFIETNFRIENPHTPSNENTHAVIHPQTTAIEFNRTEYEDLFEEARIRIINIQKTSFWRQYRDYEISTESVRILSSLSDFAMDRKGEYISVDQLKYYYEPRTLDFVWKYLGRLVKKIHMQIDDDWRKYQKIPEDKWRLLCFTIVNHRRFFWFIICVILLNVVLAIIRIALNVSNEVHFILTIIQSVFVVIYLFESIVKMYTFGIRAYFRTWIDYRIELILLIFAAGECIFEYYHSANSIFISRRTWSILQILILIQIFRFSRLFQSVIAYLNTLLERLANRYVTRSLELCRAYITSEDDVLSKLRRIIEIDQIREQFHQESIRRRDEIITELTFIQREYPNVSASVKTNATIQKLLNYSKNMIHHMTSKGLLGENEAHRLTENINQRLHTNLVPPVLSFPIPLNFLYVFPWLHDPDVLEYILSRLHVQLFSLNEYIYKVNNDAQAIYFITAGYVETVRSTSKSHNVLSTEKNVSFPQKFQSANDQVFERKSFGNEDLFQWSDDESNTKDRSIFAHLNIDDSILNLFPEKDSTLVHRMLHAPGDILGQIDLLNGQKYTETCKCVTNTLIWYLKSNDLFDLIERFRHLRILEKLWHYTALQLAEATLFEYLNTIPYNTTEQEYIHIYGHLKRAFLIPESYLLEHEIIYSSHELILIQGQLQNIVSSLIYTAPCFIQIEFGQCGLKPLNISEAKILVLRSPHPAQHDEFLQANDLPDLFTHVIYDDKLNIFLPRIDSNYKHVIPTSNTDGSSSEMSKKTLLGRFLESLPKFQRRAMNS</sequence>
<keyword evidence="4 10" id="KW-0812">Transmembrane</keyword>
<dbReference type="InterPro" id="IPR018422">
    <property type="entry name" value="Cation/H_exchanger_CPA1"/>
</dbReference>
<accession>A0A813YZK0</accession>
<proteinExistence type="predicted"/>
<keyword evidence="8 10" id="KW-0472">Membrane</keyword>
<evidence type="ECO:0000256" key="3">
    <source>
        <dbReference type="ARBA" id="ARBA00022475"/>
    </source>
</evidence>
<evidence type="ECO:0000259" key="11">
    <source>
        <dbReference type="Pfam" id="PF00520"/>
    </source>
</evidence>
<dbReference type="Gene3D" id="6.10.140.1330">
    <property type="match status" value="1"/>
</dbReference>
<evidence type="ECO:0000313" key="14">
    <source>
        <dbReference type="Proteomes" id="UP000663852"/>
    </source>
</evidence>
<feature type="transmembrane region" description="Helical" evidence="10">
    <location>
        <begin position="34"/>
        <end position="51"/>
    </location>
</feature>
<keyword evidence="6" id="KW-0915">Sodium</keyword>
<dbReference type="OrthoDB" id="441412at2759"/>
<feature type="transmembrane region" description="Helical" evidence="10">
    <location>
        <begin position="384"/>
        <end position="404"/>
    </location>
</feature>
<evidence type="ECO:0000256" key="4">
    <source>
        <dbReference type="ARBA" id="ARBA00022692"/>
    </source>
</evidence>
<dbReference type="GO" id="GO:0005216">
    <property type="term" value="F:monoatomic ion channel activity"/>
    <property type="evidence" value="ECO:0007669"/>
    <property type="project" value="InterPro"/>
</dbReference>
<keyword evidence="9" id="KW-0739">Sodium transport</keyword>
<dbReference type="Pfam" id="PF00999">
    <property type="entry name" value="Na_H_Exchanger"/>
    <property type="match status" value="1"/>
</dbReference>
<dbReference type="GO" id="GO:0098719">
    <property type="term" value="P:sodium ion import across plasma membrane"/>
    <property type="evidence" value="ECO:0007669"/>
    <property type="project" value="TreeGrafter"/>
</dbReference>
<evidence type="ECO:0000256" key="7">
    <source>
        <dbReference type="ARBA" id="ARBA00023065"/>
    </source>
</evidence>
<dbReference type="Pfam" id="PF00520">
    <property type="entry name" value="Ion_trans"/>
    <property type="match status" value="1"/>
</dbReference>
<evidence type="ECO:0000256" key="2">
    <source>
        <dbReference type="ARBA" id="ARBA00022448"/>
    </source>
</evidence>
<evidence type="ECO:0000256" key="10">
    <source>
        <dbReference type="SAM" id="Phobius"/>
    </source>
</evidence>
<feature type="transmembrane region" description="Helical" evidence="10">
    <location>
        <begin position="705"/>
        <end position="725"/>
    </location>
</feature>
<dbReference type="PANTHER" id="PTHR10110:SF86">
    <property type="entry name" value="SODIUM_HYDROGEN EXCHANGER 7"/>
    <property type="match status" value="1"/>
</dbReference>
<name>A0A813YZK0_ADIRI</name>
<keyword evidence="7" id="KW-0406">Ion transport</keyword>
<dbReference type="GO" id="GO:0005886">
    <property type="term" value="C:plasma membrane"/>
    <property type="evidence" value="ECO:0007669"/>
    <property type="project" value="UniProtKB-SubCell"/>
</dbReference>
<dbReference type="InterPro" id="IPR018490">
    <property type="entry name" value="cNMP-bd_dom_sf"/>
</dbReference>
<dbReference type="InterPro" id="IPR027359">
    <property type="entry name" value="Volt_channel_dom_sf"/>
</dbReference>
<protein>
    <submittedName>
        <fullName evidence="13">Uncharacterized protein</fullName>
    </submittedName>
</protein>
<dbReference type="Gene3D" id="2.60.120.10">
    <property type="entry name" value="Jelly Rolls"/>
    <property type="match status" value="1"/>
</dbReference>
<feature type="transmembrane region" description="Helical" evidence="10">
    <location>
        <begin position="222"/>
        <end position="244"/>
    </location>
</feature>
<feature type="transmembrane region" description="Helical" evidence="10">
    <location>
        <begin position="264"/>
        <end position="287"/>
    </location>
</feature>
<dbReference type="InterPro" id="IPR014710">
    <property type="entry name" value="RmlC-like_jellyroll"/>
</dbReference>
<evidence type="ECO:0000256" key="8">
    <source>
        <dbReference type="ARBA" id="ARBA00023136"/>
    </source>
</evidence>
<gene>
    <name evidence="13" type="ORF">EDS130_LOCUS9331</name>
</gene>
<keyword evidence="3" id="KW-1003">Cell membrane</keyword>
<feature type="transmembrane region" description="Helical" evidence="10">
    <location>
        <begin position="119"/>
        <end position="139"/>
    </location>
</feature>
<comment type="subcellular location">
    <subcellularLocation>
        <location evidence="1">Cell membrane</location>
        <topology evidence="1">Multi-pass membrane protein</topology>
    </subcellularLocation>
</comment>
<evidence type="ECO:0000259" key="12">
    <source>
        <dbReference type="Pfam" id="PF00999"/>
    </source>
</evidence>
<feature type="transmembrane region" description="Helical" evidence="10">
    <location>
        <begin position="424"/>
        <end position="445"/>
    </location>
</feature>
<comment type="caution">
    <text evidence="13">The sequence shown here is derived from an EMBL/GenBank/DDBJ whole genome shotgun (WGS) entry which is preliminary data.</text>
</comment>
<feature type="transmembrane region" description="Helical" evidence="10">
    <location>
        <begin position="341"/>
        <end position="363"/>
    </location>
</feature>
<feature type="domain" description="Ion transport" evidence="11">
    <location>
        <begin position="637"/>
        <end position="758"/>
    </location>
</feature>
<evidence type="ECO:0000256" key="9">
    <source>
        <dbReference type="ARBA" id="ARBA00023201"/>
    </source>
</evidence>
<dbReference type="GO" id="GO:0015385">
    <property type="term" value="F:sodium:proton antiporter activity"/>
    <property type="evidence" value="ECO:0007669"/>
    <property type="project" value="InterPro"/>
</dbReference>
<dbReference type="GO" id="GO:0015386">
    <property type="term" value="F:potassium:proton antiporter activity"/>
    <property type="evidence" value="ECO:0007669"/>
    <property type="project" value="TreeGrafter"/>
</dbReference>
<evidence type="ECO:0000256" key="6">
    <source>
        <dbReference type="ARBA" id="ARBA00023053"/>
    </source>
</evidence>
<organism evidence="13 14">
    <name type="scientific">Adineta ricciae</name>
    <name type="common">Rotifer</name>
    <dbReference type="NCBI Taxonomy" id="249248"/>
    <lineage>
        <taxon>Eukaryota</taxon>
        <taxon>Metazoa</taxon>
        <taxon>Spiralia</taxon>
        <taxon>Gnathifera</taxon>
        <taxon>Rotifera</taxon>
        <taxon>Eurotatoria</taxon>
        <taxon>Bdelloidea</taxon>
        <taxon>Adinetida</taxon>
        <taxon>Adinetidae</taxon>
        <taxon>Adineta</taxon>
    </lineage>
</organism>
<dbReference type="SUPFAM" id="SSF51206">
    <property type="entry name" value="cAMP-binding domain-like"/>
    <property type="match status" value="1"/>
</dbReference>
<feature type="transmembrane region" description="Helical" evidence="10">
    <location>
        <begin position="308"/>
        <end position="329"/>
    </location>
</feature>
<feature type="transmembrane region" description="Helical" evidence="10">
    <location>
        <begin position="145"/>
        <end position="163"/>
    </location>
</feature>
<feature type="transmembrane region" description="Helical" evidence="10">
    <location>
        <begin position="58"/>
        <end position="77"/>
    </location>
</feature>
<keyword evidence="2" id="KW-0813">Transport</keyword>
<dbReference type="InterPro" id="IPR006153">
    <property type="entry name" value="Cation/H_exchanger_TM"/>
</dbReference>
<dbReference type="GO" id="GO:0051453">
    <property type="term" value="P:regulation of intracellular pH"/>
    <property type="evidence" value="ECO:0007669"/>
    <property type="project" value="TreeGrafter"/>
</dbReference>
<keyword evidence="5 10" id="KW-1133">Transmembrane helix</keyword>
<dbReference type="AlphaFoldDB" id="A0A813YZK0"/>
<dbReference type="Proteomes" id="UP000663852">
    <property type="component" value="Unassembled WGS sequence"/>
</dbReference>
<dbReference type="EMBL" id="CAJNOJ010000031">
    <property type="protein sequence ID" value="CAF0891947.1"/>
    <property type="molecule type" value="Genomic_DNA"/>
</dbReference>
<reference evidence="13" key="1">
    <citation type="submission" date="2021-02" db="EMBL/GenBank/DDBJ databases">
        <authorList>
            <person name="Nowell W R."/>
        </authorList>
    </citation>
    <scope>NUCLEOTIDE SEQUENCE</scope>
</reference>
<dbReference type="InterPro" id="IPR005821">
    <property type="entry name" value="Ion_trans_dom"/>
</dbReference>
<evidence type="ECO:0000256" key="5">
    <source>
        <dbReference type="ARBA" id="ARBA00022989"/>
    </source>
</evidence>
<dbReference type="Gene3D" id="1.20.120.350">
    <property type="entry name" value="Voltage-gated potassium channels. Chain C"/>
    <property type="match status" value="1"/>
</dbReference>
<feature type="transmembrane region" description="Helical" evidence="10">
    <location>
        <begin position="89"/>
        <end position="107"/>
    </location>
</feature>
<feature type="transmembrane region" description="Helical" evidence="10">
    <location>
        <begin position="640"/>
        <end position="661"/>
    </location>
</feature>
<evidence type="ECO:0000256" key="1">
    <source>
        <dbReference type="ARBA" id="ARBA00004651"/>
    </source>
</evidence>
<dbReference type="PANTHER" id="PTHR10110">
    <property type="entry name" value="SODIUM/HYDROGEN EXCHANGER"/>
    <property type="match status" value="1"/>
</dbReference>
<feature type="transmembrane region" description="Helical" evidence="10">
    <location>
        <begin position="667"/>
        <end position="684"/>
    </location>
</feature>